<feature type="region of interest" description="Disordered" evidence="1">
    <location>
        <begin position="41"/>
        <end position="145"/>
    </location>
</feature>
<dbReference type="OrthoDB" id="666089at2759"/>
<evidence type="ECO:0000313" key="3">
    <source>
        <dbReference type="Proteomes" id="UP000324897"/>
    </source>
</evidence>
<sequence length="259" mass="27676">MVVGEADQLELEAAEQLIQLSGGDGGSETRSADSVNKCCGADRAAGKEKKDKEMDVESRLRWSGGKFPSGKKGGGDGGGVTAGEPDRKRADSVSKCPKADQAGRKEKDKEVAVESRRKRSGACFPAGMKDGDGGEAAGEPDGKSAVSVIRCSRAVSTEDKLNGWMVVESRRRSAERFPAGKYGGAAGVVDGGEERRRPRFRWLADLYRETRQVCVATPERRAAGGEHPPEDEMRKRKVDADDENMAVASAASKKRTMVA</sequence>
<name>A0A5J9U7N3_9POAL</name>
<dbReference type="EMBL" id="RWGY01000029">
    <property type="protein sequence ID" value="TVU19584.1"/>
    <property type="molecule type" value="Genomic_DNA"/>
</dbReference>
<dbReference type="Gramene" id="TVU19584">
    <property type="protein sequence ID" value="TVU19584"/>
    <property type="gene ID" value="EJB05_35740"/>
</dbReference>
<dbReference type="Proteomes" id="UP000324897">
    <property type="component" value="Chromosome 7"/>
</dbReference>
<dbReference type="AlphaFoldDB" id="A0A5J9U7N3"/>
<evidence type="ECO:0000256" key="1">
    <source>
        <dbReference type="SAM" id="MobiDB-lite"/>
    </source>
</evidence>
<gene>
    <name evidence="2" type="ORF">EJB05_35740</name>
</gene>
<organism evidence="2 3">
    <name type="scientific">Eragrostis curvula</name>
    <name type="common">weeping love grass</name>
    <dbReference type="NCBI Taxonomy" id="38414"/>
    <lineage>
        <taxon>Eukaryota</taxon>
        <taxon>Viridiplantae</taxon>
        <taxon>Streptophyta</taxon>
        <taxon>Embryophyta</taxon>
        <taxon>Tracheophyta</taxon>
        <taxon>Spermatophyta</taxon>
        <taxon>Magnoliopsida</taxon>
        <taxon>Liliopsida</taxon>
        <taxon>Poales</taxon>
        <taxon>Poaceae</taxon>
        <taxon>PACMAD clade</taxon>
        <taxon>Chloridoideae</taxon>
        <taxon>Eragrostideae</taxon>
        <taxon>Eragrostidinae</taxon>
        <taxon>Eragrostis</taxon>
    </lineage>
</organism>
<dbReference type="PANTHER" id="PTHR35167">
    <property type="entry name" value="OS05G0216466 PROTEIN"/>
    <property type="match status" value="1"/>
</dbReference>
<feature type="non-terminal residue" evidence="2">
    <location>
        <position position="1"/>
    </location>
</feature>
<dbReference type="PANTHER" id="PTHR35167:SF3">
    <property type="entry name" value="OS05G0216466 PROTEIN"/>
    <property type="match status" value="1"/>
</dbReference>
<reference evidence="2 3" key="1">
    <citation type="journal article" date="2019" name="Sci. Rep.">
        <title>A high-quality genome of Eragrostis curvula grass provides insights into Poaceae evolution and supports new strategies to enhance forage quality.</title>
        <authorList>
            <person name="Carballo J."/>
            <person name="Santos B.A.C.M."/>
            <person name="Zappacosta D."/>
            <person name="Garbus I."/>
            <person name="Selva J.P."/>
            <person name="Gallo C.A."/>
            <person name="Diaz A."/>
            <person name="Albertini E."/>
            <person name="Caccamo M."/>
            <person name="Echenique V."/>
        </authorList>
    </citation>
    <scope>NUCLEOTIDE SEQUENCE [LARGE SCALE GENOMIC DNA]</scope>
    <source>
        <strain evidence="3">cv. Victoria</strain>
        <tissue evidence="2">Leaf</tissue>
    </source>
</reference>
<accession>A0A5J9U7N3</accession>
<comment type="caution">
    <text evidence="2">The sequence shown here is derived from an EMBL/GenBank/DDBJ whole genome shotgun (WGS) entry which is preliminary data.</text>
</comment>
<protein>
    <submittedName>
        <fullName evidence="2">Uncharacterized protein</fullName>
    </submittedName>
</protein>
<proteinExistence type="predicted"/>
<keyword evidence="3" id="KW-1185">Reference proteome</keyword>
<feature type="compositionally biased region" description="Basic and acidic residues" evidence="1">
    <location>
        <begin position="44"/>
        <end position="60"/>
    </location>
</feature>
<feature type="compositionally biased region" description="Basic and acidic residues" evidence="1">
    <location>
        <begin position="218"/>
        <end position="234"/>
    </location>
</feature>
<feature type="region of interest" description="Disordered" evidence="1">
    <location>
        <begin position="218"/>
        <end position="259"/>
    </location>
</feature>
<feature type="compositionally biased region" description="Basic and acidic residues" evidence="1">
    <location>
        <begin position="84"/>
        <end position="115"/>
    </location>
</feature>
<evidence type="ECO:0000313" key="2">
    <source>
        <dbReference type="EMBL" id="TVU19584.1"/>
    </source>
</evidence>
<feature type="compositionally biased region" description="Gly residues" evidence="1">
    <location>
        <begin position="71"/>
        <end position="81"/>
    </location>
</feature>